<evidence type="ECO:0000256" key="2">
    <source>
        <dbReference type="ARBA" id="ARBA00009431"/>
    </source>
</evidence>
<evidence type="ECO:0000256" key="1">
    <source>
        <dbReference type="ARBA" id="ARBA00004613"/>
    </source>
</evidence>
<evidence type="ECO:0000256" key="4">
    <source>
        <dbReference type="ARBA" id="ARBA00022729"/>
    </source>
</evidence>
<dbReference type="PROSITE" id="PS00131">
    <property type="entry name" value="CARBOXYPEPT_SER_SER"/>
    <property type="match status" value="1"/>
</dbReference>
<dbReference type="EMBL" id="PKPP01018732">
    <property type="protein sequence ID" value="PWA36127.1"/>
    <property type="molecule type" value="Genomic_DNA"/>
</dbReference>
<dbReference type="EC" id="3.4.16.-" evidence="6"/>
<keyword evidence="4" id="KW-0732">Signal</keyword>
<comment type="similarity">
    <text evidence="2 6">Belongs to the peptidase S10 family.</text>
</comment>
<evidence type="ECO:0000313" key="9">
    <source>
        <dbReference type="Proteomes" id="UP000245207"/>
    </source>
</evidence>
<dbReference type="Pfam" id="PF00450">
    <property type="entry name" value="Peptidase_S10"/>
    <property type="match status" value="1"/>
</dbReference>
<feature type="transmembrane region" description="Helical" evidence="7">
    <location>
        <begin position="23"/>
        <end position="41"/>
    </location>
</feature>
<keyword evidence="6" id="KW-0378">Hydrolase</keyword>
<organism evidence="8 9">
    <name type="scientific">Artemisia annua</name>
    <name type="common">Sweet wormwood</name>
    <dbReference type="NCBI Taxonomy" id="35608"/>
    <lineage>
        <taxon>Eukaryota</taxon>
        <taxon>Viridiplantae</taxon>
        <taxon>Streptophyta</taxon>
        <taxon>Embryophyta</taxon>
        <taxon>Tracheophyta</taxon>
        <taxon>Spermatophyta</taxon>
        <taxon>Magnoliopsida</taxon>
        <taxon>eudicotyledons</taxon>
        <taxon>Gunneridae</taxon>
        <taxon>Pentapetalae</taxon>
        <taxon>asterids</taxon>
        <taxon>campanulids</taxon>
        <taxon>Asterales</taxon>
        <taxon>Asteraceae</taxon>
        <taxon>Asteroideae</taxon>
        <taxon>Anthemideae</taxon>
        <taxon>Artemisiinae</taxon>
        <taxon>Artemisia</taxon>
    </lineage>
</organism>
<keyword evidence="7" id="KW-0812">Transmembrane</keyword>
<keyword evidence="7" id="KW-0472">Membrane</keyword>
<dbReference type="Proteomes" id="UP000245207">
    <property type="component" value="Unassembled WGS sequence"/>
</dbReference>
<evidence type="ECO:0000256" key="3">
    <source>
        <dbReference type="ARBA" id="ARBA00022525"/>
    </source>
</evidence>
<dbReference type="GO" id="GO:0006508">
    <property type="term" value="P:proteolysis"/>
    <property type="evidence" value="ECO:0007669"/>
    <property type="project" value="UniProtKB-KW"/>
</dbReference>
<evidence type="ECO:0000313" key="8">
    <source>
        <dbReference type="EMBL" id="PWA36127.1"/>
    </source>
</evidence>
<reference evidence="8 9" key="1">
    <citation type="journal article" date="2018" name="Mol. Plant">
        <title>The genome of Artemisia annua provides insight into the evolution of Asteraceae family and artemisinin biosynthesis.</title>
        <authorList>
            <person name="Shen Q."/>
            <person name="Zhang L."/>
            <person name="Liao Z."/>
            <person name="Wang S."/>
            <person name="Yan T."/>
            <person name="Shi P."/>
            <person name="Liu M."/>
            <person name="Fu X."/>
            <person name="Pan Q."/>
            <person name="Wang Y."/>
            <person name="Lv Z."/>
            <person name="Lu X."/>
            <person name="Zhang F."/>
            <person name="Jiang W."/>
            <person name="Ma Y."/>
            <person name="Chen M."/>
            <person name="Hao X."/>
            <person name="Li L."/>
            <person name="Tang Y."/>
            <person name="Lv G."/>
            <person name="Zhou Y."/>
            <person name="Sun X."/>
            <person name="Brodelius P.E."/>
            <person name="Rose J.K.C."/>
            <person name="Tang K."/>
        </authorList>
    </citation>
    <scope>NUCLEOTIDE SEQUENCE [LARGE SCALE GENOMIC DNA]</scope>
    <source>
        <strain evidence="9">cv. Huhao1</strain>
        <tissue evidence="8">Leaf</tissue>
    </source>
</reference>
<name>A0A2U1KH71_ARTAN</name>
<dbReference type="GO" id="GO:0004185">
    <property type="term" value="F:serine-type carboxypeptidase activity"/>
    <property type="evidence" value="ECO:0007669"/>
    <property type="project" value="UniProtKB-UniRule"/>
</dbReference>
<proteinExistence type="inferred from homology"/>
<keyword evidence="6" id="KW-0121">Carboxypeptidase</keyword>
<dbReference type="SUPFAM" id="SSF53474">
    <property type="entry name" value="alpha/beta-Hydrolases"/>
    <property type="match status" value="1"/>
</dbReference>
<dbReference type="PANTHER" id="PTHR11802:SF132">
    <property type="entry name" value="SERINE CARBOXYPEPTIDASE-LIKE 36-RELATED"/>
    <property type="match status" value="1"/>
</dbReference>
<dbReference type="InterPro" id="IPR029058">
    <property type="entry name" value="AB_hydrolase_fold"/>
</dbReference>
<dbReference type="STRING" id="35608.A0A2U1KH71"/>
<dbReference type="OrthoDB" id="443318at2759"/>
<keyword evidence="3" id="KW-0964">Secreted</keyword>
<dbReference type="InterPro" id="IPR001563">
    <property type="entry name" value="Peptidase_S10"/>
</dbReference>
<protein>
    <recommendedName>
        <fullName evidence="6">Carboxypeptidase</fullName>
        <ecNumber evidence="6">3.4.16.-</ecNumber>
    </recommendedName>
</protein>
<accession>A0A2U1KH71</accession>
<sequence length="157" mass="17417">MGFGPQSVADGSLLMLPLKACHIIIYTMFVFIISVANVLFVESPAGVGFSYSNSSSDYDNSGDRFTAADNYVFMLNWLERFPEYKDRDFYISGESYAGHYVPQLAHTILHNNNMANRALINLKGILVPLSSLVSCSIILFILWHPRSSSPASLIVLT</sequence>
<dbReference type="Gene3D" id="3.40.50.1820">
    <property type="entry name" value="alpha/beta hydrolase"/>
    <property type="match status" value="1"/>
</dbReference>
<dbReference type="PRINTS" id="PR00724">
    <property type="entry name" value="CRBOXYPTASEC"/>
</dbReference>
<gene>
    <name evidence="8" type="ORF">CTI12_AA602980</name>
</gene>
<evidence type="ECO:0000256" key="7">
    <source>
        <dbReference type="SAM" id="Phobius"/>
    </source>
</evidence>
<evidence type="ECO:0000256" key="6">
    <source>
        <dbReference type="RuleBase" id="RU361156"/>
    </source>
</evidence>
<evidence type="ECO:0000256" key="5">
    <source>
        <dbReference type="ARBA" id="ARBA00023180"/>
    </source>
</evidence>
<comment type="subcellular location">
    <subcellularLocation>
        <location evidence="1">Secreted</location>
    </subcellularLocation>
</comment>
<dbReference type="PANTHER" id="PTHR11802">
    <property type="entry name" value="SERINE PROTEASE FAMILY S10 SERINE CARBOXYPEPTIDASE"/>
    <property type="match status" value="1"/>
</dbReference>
<keyword evidence="6" id="KW-0645">Protease</keyword>
<feature type="transmembrane region" description="Helical" evidence="7">
    <location>
        <begin position="124"/>
        <end position="143"/>
    </location>
</feature>
<dbReference type="AlphaFoldDB" id="A0A2U1KH71"/>
<keyword evidence="9" id="KW-1185">Reference proteome</keyword>
<dbReference type="InterPro" id="IPR018202">
    <property type="entry name" value="Ser_caboxypep_ser_AS"/>
</dbReference>
<dbReference type="GO" id="GO:0005576">
    <property type="term" value="C:extracellular region"/>
    <property type="evidence" value="ECO:0007669"/>
    <property type="project" value="UniProtKB-SubCell"/>
</dbReference>
<comment type="caution">
    <text evidence="8">The sequence shown here is derived from an EMBL/GenBank/DDBJ whole genome shotgun (WGS) entry which is preliminary data.</text>
</comment>
<keyword evidence="7" id="KW-1133">Transmembrane helix</keyword>
<dbReference type="GO" id="GO:0005773">
    <property type="term" value="C:vacuole"/>
    <property type="evidence" value="ECO:0007669"/>
    <property type="project" value="TreeGrafter"/>
</dbReference>
<keyword evidence="5" id="KW-0325">Glycoprotein</keyword>